<name>A0ABN9FYD4_9NEOB</name>
<sequence length="79" mass="8928">MMENRPPLTSPDGSINGNPPERCPGPLYSRDSTQEHQEIPQKDQVGGANNECPPRRCPRPLCSRDSTQEHLELPYHQVH</sequence>
<reference evidence="2" key="1">
    <citation type="submission" date="2023-05" db="EMBL/GenBank/DDBJ databases">
        <authorList>
            <person name="Stuckert A."/>
        </authorList>
    </citation>
    <scope>NUCLEOTIDE SEQUENCE</scope>
</reference>
<feature type="compositionally biased region" description="Basic and acidic residues" evidence="1">
    <location>
        <begin position="32"/>
        <end position="41"/>
    </location>
</feature>
<dbReference type="EMBL" id="CATNWA010017642">
    <property type="protein sequence ID" value="CAI9602082.1"/>
    <property type="molecule type" value="Genomic_DNA"/>
</dbReference>
<accession>A0ABN9FYD4</accession>
<evidence type="ECO:0000256" key="1">
    <source>
        <dbReference type="SAM" id="MobiDB-lite"/>
    </source>
</evidence>
<evidence type="ECO:0000313" key="2">
    <source>
        <dbReference type="EMBL" id="CAI9602082.1"/>
    </source>
</evidence>
<dbReference type="Proteomes" id="UP001162483">
    <property type="component" value="Unassembled WGS sequence"/>
</dbReference>
<gene>
    <name evidence="2" type="ORF">SPARVUS_LOCUS13068695</name>
</gene>
<evidence type="ECO:0000313" key="3">
    <source>
        <dbReference type="Proteomes" id="UP001162483"/>
    </source>
</evidence>
<feature type="region of interest" description="Disordered" evidence="1">
    <location>
        <begin position="1"/>
        <end position="79"/>
    </location>
</feature>
<comment type="caution">
    <text evidence="2">The sequence shown here is derived from an EMBL/GenBank/DDBJ whole genome shotgun (WGS) entry which is preliminary data.</text>
</comment>
<protein>
    <submittedName>
        <fullName evidence="2">Uncharacterized protein</fullName>
    </submittedName>
</protein>
<organism evidence="2 3">
    <name type="scientific">Staurois parvus</name>
    <dbReference type="NCBI Taxonomy" id="386267"/>
    <lineage>
        <taxon>Eukaryota</taxon>
        <taxon>Metazoa</taxon>
        <taxon>Chordata</taxon>
        <taxon>Craniata</taxon>
        <taxon>Vertebrata</taxon>
        <taxon>Euteleostomi</taxon>
        <taxon>Amphibia</taxon>
        <taxon>Batrachia</taxon>
        <taxon>Anura</taxon>
        <taxon>Neobatrachia</taxon>
        <taxon>Ranoidea</taxon>
        <taxon>Ranidae</taxon>
        <taxon>Staurois</taxon>
    </lineage>
</organism>
<keyword evidence="3" id="KW-1185">Reference proteome</keyword>
<proteinExistence type="predicted"/>